<keyword evidence="1" id="KW-0812">Transmembrane</keyword>
<dbReference type="Proteomes" id="UP000799428">
    <property type="component" value="Unassembled WGS sequence"/>
</dbReference>
<accession>A0A6G1K9D3</accession>
<feature type="transmembrane region" description="Helical" evidence="1">
    <location>
        <begin position="34"/>
        <end position="55"/>
    </location>
</feature>
<reference evidence="2" key="1">
    <citation type="journal article" date="2020" name="Stud. Mycol.">
        <title>101 Dothideomycetes genomes: a test case for predicting lifestyles and emergence of pathogens.</title>
        <authorList>
            <person name="Haridas S."/>
            <person name="Albert R."/>
            <person name="Binder M."/>
            <person name="Bloem J."/>
            <person name="Labutti K."/>
            <person name="Salamov A."/>
            <person name="Andreopoulos B."/>
            <person name="Baker S."/>
            <person name="Barry K."/>
            <person name="Bills G."/>
            <person name="Bluhm B."/>
            <person name="Cannon C."/>
            <person name="Castanera R."/>
            <person name="Culley D."/>
            <person name="Daum C."/>
            <person name="Ezra D."/>
            <person name="Gonzalez J."/>
            <person name="Henrissat B."/>
            <person name="Kuo A."/>
            <person name="Liang C."/>
            <person name="Lipzen A."/>
            <person name="Lutzoni F."/>
            <person name="Magnuson J."/>
            <person name="Mondo S."/>
            <person name="Nolan M."/>
            <person name="Ohm R."/>
            <person name="Pangilinan J."/>
            <person name="Park H.-J."/>
            <person name="Ramirez L."/>
            <person name="Alfaro M."/>
            <person name="Sun H."/>
            <person name="Tritt A."/>
            <person name="Yoshinaga Y."/>
            <person name="Zwiers L.-H."/>
            <person name="Turgeon B."/>
            <person name="Goodwin S."/>
            <person name="Spatafora J."/>
            <person name="Crous P."/>
            <person name="Grigoriev I."/>
        </authorList>
    </citation>
    <scope>NUCLEOTIDE SEQUENCE</scope>
    <source>
        <strain evidence="2">CBS 279.74</strain>
    </source>
</reference>
<keyword evidence="1" id="KW-1133">Transmembrane helix</keyword>
<name>A0A6G1K9D3_9PLEO</name>
<keyword evidence="1" id="KW-0472">Membrane</keyword>
<keyword evidence="3" id="KW-1185">Reference proteome</keyword>
<proteinExistence type="predicted"/>
<dbReference type="AlphaFoldDB" id="A0A6G1K9D3"/>
<protein>
    <submittedName>
        <fullName evidence="2">Uncharacterized protein</fullName>
    </submittedName>
</protein>
<evidence type="ECO:0000256" key="1">
    <source>
        <dbReference type="SAM" id="Phobius"/>
    </source>
</evidence>
<evidence type="ECO:0000313" key="3">
    <source>
        <dbReference type="Proteomes" id="UP000799428"/>
    </source>
</evidence>
<dbReference type="EMBL" id="MU005771">
    <property type="protein sequence ID" value="KAF2709051.1"/>
    <property type="molecule type" value="Genomic_DNA"/>
</dbReference>
<organism evidence="2 3">
    <name type="scientific">Pleomassaria siparia CBS 279.74</name>
    <dbReference type="NCBI Taxonomy" id="1314801"/>
    <lineage>
        <taxon>Eukaryota</taxon>
        <taxon>Fungi</taxon>
        <taxon>Dikarya</taxon>
        <taxon>Ascomycota</taxon>
        <taxon>Pezizomycotina</taxon>
        <taxon>Dothideomycetes</taxon>
        <taxon>Pleosporomycetidae</taxon>
        <taxon>Pleosporales</taxon>
        <taxon>Pleomassariaceae</taxon>
        <taxon>Pleomassaria</taxon>
    </lineage>
</organism>
<gene>
    <name evidence="2" type="ORF">K504DRAFT_294677</name>
</gene>
<sequence length="86" mass="9886">MHESCFSSTYDHRTMNLTHPVCSAIFKHCTGGLVVKWVTIGEYLLLYVFVFCFCLPPDKIIFEKQIQVILSNDHRMMMSLGGRLDA</sequence>
<evidence type="ECO:0000313" key="2">
    <source>
        <dbReference type="EMBL" id="KAF2709051.1"/>
    </source>
</evidence>
<dbReference type="OrthoDB" id="3868412at2759"/>